<gene>
    <name evidence="4" type="ORF">FN846DRAFT_940314</name>
</gene>
<keyword evidence="1" id="KW-0539">Nucleus</keyword>
<dbReference type="GO" id="GO:0000981">
    <property type="term" value="F:DNA-binding transcription factor activity, RNA polymerase II-specific"/>
    <property type="evidence" value="ECO:0007669"/>
    <property type="project" value="InterPro"/>
</dbReference>
<dbReference type="PANTHER" id="PTHR47256">
    <property type="entry name" value="ZN(II)2CYS6 TRANSCRIPTION FACTOR (EUROFUNG)-RELATED"/>
    <property type="match status" value="1"/>
</dbReference>
<dbReference type="AlphaFoldDB" id="A0A5J5F1R9"/>
<evidence type="ECO:0000259" key="3">
    <source>
        <dbReference type="PROSITE" id="PS50048"/>
    </source>
</evidence>
<proteinExistence type="predicted"/>
<accession>A0A5J5F1R9</accession>
<dbReference type="InterPro" id="IPR053187">
    <property type="entry name" value="Notoamide_regulator"/>
</dbReference>
<dbReference type="Proteomes" id="UP000326924">
    <property type="component" value="Unassembled WGS sequence"/>
</dbReference>
<reference evidence="4 5" key="1">
    <citation type="submission" date="2019-09" db="EMBL/GenBank/DDBJ databases">
        <title>Draft genome of the ectomycorrhizal ascomycete Sphaerosporella brunnea.</title>
        <authorList>
            <consortium name="DOE Joint Genome Institute"/>
            <person name="Benucci G.M."/>
            <person name="Marozzi G."/>
            <person name="Antonielli L."/>
            <person name="Sanchez S."/>
            <person name="Marco P."/>
            <person name="Wang X."/>
            <person name="Falini L.B."/>
            <person name="Barry K."/>
            <person name="Haridas S."/>
            <person name="Lipzen A."/>
            <person name="Labutti K."/>
            <person name="Grigoriev I.V."/>
            <person name="Murat C."/>
            <person name="Martin F."/>
            <person name="Albertini E."/>
            <person name="Donnini D."/>
            <person name="Bonito G."/>
        </authorList>
    </citation>
    <scope>NUCLEOTIDE SEQUENCE [LARGE SCALE GENOMIC DNA]</scope>
    <source>
        <strain evidence="4 5">Sb_GMNB300</strain>
    </source>
</reference>
<dbReference type="PANTHER" id="PTHR47256:SF3">
    <property type="entry name" value="ZN(II)2CYS6 TRANSCRIPTION FACTOR (EUROFUNG)"/>
    <property type="match status" value="1"/>
</dbReference>
<feature type="domain" description="Zn(2)-C6 fungal-type" evidence="3">
    <location>
        <begin position="55"/>
        <end position="85"/>
    </location>
</feature>
<dbReference type="Gene3D" id="4.10.240.10">
    <property type="entry name" value="Zn(2)-C6 fungal-type DNA-binding domain"/>
    <property type="match status" value="1"/>
</dbReference>
<dbReference type="SMART" id="SM00066">
    <property type="entry name" value="GAL4"/>
    <property type="match status" value="1"/>
</dbReference>
<dbReference type="CDD" id="cd00067">
    <property type="entry name" value="GAL4"/>
    <property type="match status" value="1"/>
</dbReference>
<dbReference type="Pfam" id="PF00172">
    <property type="entry name" value="Zn_clus"/>
    <property type="match status" value="1"/>
</dbReference>
<dbReference type="GO" id="GO:0008270">
    <property type="term" value="F:zinc ion binding"/>
    <property type="evidence" value="ECO:0007669"/>
    <property type="project" value="InterPro"/>
</dbReference>
<comment type="caution">
    <text evidence="4">The sequence shown here is derived from an EMBL/GenBank/DDBJ whole genome shotgun (WGS) entry which is preliminary data.</text>
</comment>
<keyword evidence="5" id="KW-1185">Reference proteome</keyword>
<dbReference type="InterPro" id="IPR001138">
    <property type="entry name" value="Zn2Cys6_DnaBD"/>
</dbReference>
<dbReference type="PROSITE" id="PS50048">
    <property type="entry name" value="ZN2_CY6_FUNGAL_2"/>
    <property type="match status" value="1"/>
</dbReference>
<evidence type="ECO:0000313" key="4">
    <source>
        <dbReference type="EMBL" id="KAA8910030.1"/>
    </source>
</evidence>
<feature type="region of interest" description="Disordered" evidence="2">
    <location>
        <begin position="1"/>
        <end position="51"/>
    </location>
</feature>
<organism evidence="4 5">
    <name type="scientific">Sphaerosporella brunnea</name>
    <dbReference type="NCBI Taxonomy" id="1250544"/>
    <lineage>
        <taxon>Eukaryota</taxon>
        <taxon>Fungi</taxon>
        <taxon>Dikarya</taxon>
        <taxon>Ascomycota</taxon>
        <taxon>Pezizomycotina</taxon>
        <taxon>Pezizomycetes</taxon>
        <taxon>Pezizales</taxon>
        <taxon>Pyronemataceae</taxon>
        <taxon>Sphaerosporella</taxon>
    </lineage>
</organism>
<dbReference type="PROSITE" id="PS00463">
    <property type="entry name" value="ZN2_CY6_FUNGAL_1"/>
    <property type="match status" value="1"/>
</dbReference>
<name>A0A5J5F1R9_9PEZI</name>
<evidence type="ECO:0000313" key="5">
    <source>
        <dbReference type="Proteomes" id="UP000326924"/>
    </source>
</evidence>
<evidence type="ECO:0000256" key="1">
    <source>
        <dbReference type="ARBA" id="ARBA00023242"/>
    </source>
</evidence>
<dbReference type="EMBL" id="VXIS01000051">
    <property type="protein sequence ID" value="KAA8910030.1"/>
    <property type="molecule type" value="Genomic_DNA"/>
</dbReference>
<dbReference type="InParanoid" id="A0A5J5F1R9"/>
<protein>
    <recommendedName>
        <fullName evidence="3">Zn(2)-C6 fungal-type domain-containing protein</fullName>
    </recommendedName>
</protein>
<dbReference type="SUPFAM" id="SSF57701">
    <property type="entry name" value="Zn2/Cys6 DNA-binding domain"/>
    <property type="match status" value="1"/>
</dbReference>
<dbReference type="InterPro" id="IPR036864">
    <property type="entry name" value="Zn2-C6_fun-type_DNA-bd_sf"/>
</dbReference>
<sequence length="95" mass="10447">MDGTPPAGGRTLLPSPRSKVAIPRLQSASNKSRDDGYADLSIGSPVDGKHRVSHACEPCRQRKTKCSGERPQCEHCQDFKISCYYADGKRDRAKN</sequence>
<feature type="non-terminal residue" evidence="4">
    <location>
        <position position="95"/>
    </location>
</feature>
<evidence type="ECO:0000256" key="2">
    <source>
        <dbReference type="SAM" id="MobiDB-lite"/>
    </source>
</evidence>
<dbReference type="OrthoDB" id="10261408at2759"/>